<organism evidence="2 3">
    <name type="scientific">Nitzschia inconspicua</name>
    <dbReference type="NCBI Taxonomy" id="303405"/>
    <lineage>
        <taxon>Eukaryota</taxon>
        <taxon>Sar</taxon>
        <taxon>Stramenopiles</taxon>
        <taxon>Ochrophyta</taxon>
        <taxon>Bacillariophyta</taxon>
        <taxon>Bacillariophyceae</taxon>
        <taxon>Bacillariophycidae</taxon>
        <taxon>Bacillariales</taxon>
        <taxon>Bacillariaceae</taxon>
        <taxon>Nitzschia</taxon>
    </lineage>
</organism>
<evidence type="ECO:0000313" key="2">
    <source>
        <dbReference type="EMBL" id="KAG7365906.1"/>
    </source>
</evidence>
<comment type="caution">
    <text evidence="2">The sequence shown here is derived from an EMBL/GenBank/DDBJ whole genome shotgun (WGS) entry which is preliminary data.</text>
</comment>
<gene>
    <name evidence="2" type="ORF">IV203_028576</name>
</gene>
<dbReference type="Proteomes" id="UP000693970">
    <property type="component" value="Unassembled WGS sequence"/>
</dbReference>
<dbReference type="EMBL" id="JAGRRH010000007">
    <property type="protein sequence ID" value="KAG7365906.1"/>
    <property type="molecule type" value="Genomic_DNA"/>
</dbReference>
<reference evidence="2" key="2">
    <citation type="submission" date="2021-04" db="EMBL/GenBank/DDBJ databases">
        <authorList>
            <person name="Podell S."/>
        </authorList>
    </citation>
    <scope>NUCLEOTIDE SEQUENCE</scope>
    <source>
        <strain evidence="2">Hildebrandi</strain>
    </source>
</reference>
<sequence length="242" mass="25971">MFVNKLIYIAAFSSIAILGSASAQIRAPHHVRGRDSKDNGGVTNRHLKTDRKTICHLPPGEPENFRSITVGEPSLTAHLANGSLEGRCSEHCDRLCDDKISCTVDDCDANEKCIPTEARDITCGGGTPFCSFELDGCVECLEPEDCGADDACTKFTCIAGSCGEITTCTGIQCTTDSDCTPTASARDNRRTACALLVRSAPPAEGGASQLVLKKNAASLQQMTSMEIFKQRHPPPQHQRRVL</sequence>
<name>A0A9K3Q013_9STRA</name>
<dbReference type="OrthoDB" id="4405280at2759"/>
<dbReference type="AlphaFoldDB" id="A0A9K3Q013"/>
<keyword evidence="1" id="KW-0732">Signal</keyword>
<reference evidence="2" key="1">
    <citation type="journal article" date="2021" name="Sci. Rep.">
        <title>Diploid genomic architecture of Nitzschia inconspicua, an elite biomass production diatom.</title>
        <authorList>
            <person name="Oliver A."/>
            <person name="Podell S."/>
            <person name="Pinowska A."/>
            <person name="Traller J.C."/>
            <person name="Smith S.R."/>
            <person name="McClure R."/>
            <person name="Beliaev A."/>
            <person name="Bohutskyi P."/>
            <person name="Hill E.A."/>
            <person name="Rabines A."/>
            <person name="Zheng H."/>
            <person name="Allen L.Z."/>
            <person name="Kuo A."/>
            <person name="Grigoriev I.V."/>
            <person name="Allen A.E."/>
            <person name="Hazlebeck D."/>
            <person name="Allen E.E."/>
        </authorList>
    </citation>
    <scope>NUCLEOTIDE SEQUENCE</scope>
    <source>
        <strain evidence="2">Hildebrandi</strain>
    </source>
</reference>
<feature type="signal peptide" evidence="1">
    <location>
        <begin position="1"/>
        <end position="23"/>
    </location>
</feature>
<protein>
    <submittedName>
        <fullName evidence="2">Uncharacterized protein</fullName>
    </submittedName>
</protein>
<proteinExistence type="predicted"/>
<evidence type="ECO:0000256" key="1">
    <source>
        <dbReference type="SAM" id="SignalP"/>
    </source>
</evidence>
<keyword evidence="3" id="KW-1185">Reference proteome</keyword>
<evidence type="ECO:0000313" key="3">
    <source>
        <dbReference type="Proteomes" id="UP000693970"/>
    </source>
</evidence>
<accession>A0A9K3Q013</accession>
<feature type="chain" id="PRO_5039921760" evidence="1">
    <location>
        <begin position="24"/>
        <end position="242"/>
    </location>
</feature>